<evidence type="ECO:0008006" key="3">
    <source>
        <dbReference type="Google" id="ProtNLM"/>
    </source>
</evidence>
<dbReference type="EMBL" id="JAFIMR010000037">
    <property type="protein sequence ID" value="KAI1858258.1"/>
    <property type="molecule type" value="Genomic_DNA"/>
</dbReference>
<dbReference type="Proteomes" id="UP000829685">
    <property type="component" value="Unassembled WGS sequence"/>
</dbReference>
<organism evidence="1 2">
    <name type="scientific">Neoarthrinium moseri</name>
    <dbReference type="NCBI Taxonomy" id="1658444"/>
    <lineage>
        <taxon>Eukaryota</taxon>
        <taxon>Fungi</taxon>
        <taxon>Dikarya</taxon>
        <taxon>Ascomycota</taxon>
        <taxon>Pezizomycotina</taxon>
        <taxon>Sordariomycetes</taxon>
        <taxon>Xylariomycetidae</taxon>
        <taxon>Amphisphaeriales</taxon>
        <taxon>Apiosporaceae</taxon>
        <taxon>Neoarthrinium</taxon>
    </lineage>
</organism>
<evidence type="ECO:0000313" key="1">
    <source>
        <dbReference type="EMBL" id="KAI1858258.1"/>
    </source>
</evidence>
<dbReference type="SUPFAM" id="SSF48403">
    <property type="entry name" value="Ankyrin repeat"/>
    <property type="match status" value="1"/>
</dbReference>
<name>A0A9Q0AK22_9PEZI</name>
<proteinExistence type="predicted"/>
<gene>
    <name evidence="1" type="ORF">JX265_010926</name>
</gene>
<sequence length="155" mass="16608">MVLQGFQPLRAKAPLESHVLSAAILLRMPDVYEPLLEPAAAMEGFRASKYFGSLLYAAITSGQHDLARRLLGLFDAWAEQTTWPLMAAVKTGDLAMVEIVLGESGPAPGLAIDEAYFVSGHEVEPALARAARLGHAGIIQRLLIHIAVDTASFGM</sequence>
<reference evidence="1" key="1">
    <citation type="submission" date="2021-03" db="EMBL/GenBank/DDBJ databases">
        <title>Revisited historic fungal species revealed as producer of novel bioactive compounds through whole genome sequencing and comparative genomics.</title>
        <authorList>
            <person name="Vignolle G.A."/>
            <person name="Hochenegger N."/>
            <person name="Mach R.L."/>
            <person name="Mach-Aigner A.R."/>
            <person name="Javad Rahimi M."/>
            <person name="Salim K.A."/>
            <person name="Chan C.M."/>
            <person name="Lim L.B.L."/>
            <person name="Cai F."/>
            <person name="Druzhinina I.S."/>
            <person name="U'Ren J.M."/>
            <person name="Derntl C."/>
        </authorList>
    </citation>
    <scope>NUCLEOTIDE SEQUENCE</scope>
    <source>
        <strain evidence="1">TUCIM 5799</strain>
    </source>
</reference>
<dbReference type="AlphaFoldDB" id="A0A9Q0AK22"/>
<accession>A0A9Q0AK22</accession>
<evidence type="ECO:0000313" key="2">
    <source>
        <dbReference type="Proteomes" id="UP000829685"/>
    </source>
</evidence>
<keyword evidence="2" id="KW-1185">Reference proteome</keyword>
<protein>
    <recommendedName>
        <fullName evidence="3">Ankyrin repeat protein</fullName>
    </recommendedName>
</protein>
<dbReference type="Gene3D" id="1.25.40.20">
    <property type="entry name" value="Ankyrin repeat-containing domain"/>
    <property type="match status" value="1"/>
</dbReference>
<comment type="caution">
    <text evidence="1">The sequence shown here is derived from an EMBL/GenBank/DDBJ whole genome shotgun (WGS) entry which is preliminary data.</text>
</comment>
<dbReference type="InterPro" id="IPR036770">
    <property type="entry name" value="Ankyrin_rpt-contain_sf"/>
</dbReference>